<name>A0A7J5AAV3_9FLAO</name>
<proteinExistence type="predicted"/>
<evidence type="ECO:0000313" key="4">
    <source>
        <dbReference type="Proteomes" id="UP000490922"/>
    </source>
</evidence>
<dbReference type="RefSeq" id="WP_151108390.1">
    <property type="nucleotide sequence ID" value="NZ_WAEM01000009.1"/>
</dbReference>
<evidence type="ECO:0000256" key="1">
    <source>
        <dbReference type="SAM" id="SignalP"/>
    </source>
</evidence>
<evidence type="ECO:0000313" key="3">
    <source>
        <dbReference type="EMBL" id="KAB1154299.1"/>
    </source>
</evidence>
<dbReference type="PROSITE" id="PS51688">
    <property type="entry name" value="ICA"/>
    <property type="match status" value="1"/>
</dbReference>
<keyword evidence="4" id="KW-1185">Reference proteome</keyword>
<organism evidence="3 4">
    <name type="scientific">Flavobacterium luteum</name>
    <dbReference type="NCBI Taxonomy" id="2026654"/>
    <lineage>
        <taxon>Bacteria</taxon>
        <taxon>Pseudomonadati</taxon>
        <taxon>Bacteroidota</taxon>
        <taxon>Flavobacteriia</taxon>
        <taxon>Flavobacteriales</taxon>
        <taxon>Flavobacteriaceae</taxon>
        <taxon>Flavobacterium</taxon>
    </lineage>
</organism>
<dbReference type="Gene3D" id="2.150.10.10">
    <property type="entry name" value="Serralysin-like metalloprotease, C-terminal"/>
    <property type="match status" value="1"/>
</dbReference>
<keyword evidence="1" id="KW-0732">Signal</keyword>
<gene>
    <name evidence="3" type="ORF">F6464_13015</name>
</gene>
<comment type="caution">
    <text evidence="3">The sequence shown here is derived from an EMBL/GenBank/DDBJ whole genome shotgun (WGS) entry which is preliminary data.</text>
</comment>
<dbReference type="AlphaFoldDB" id="A0A7J5AAV3"/>
<dbReference type="Proteomes" id="UP000490922">
    <property type="component" value="Unassembled WGS sequence"/>
</dbReference>
<dbReference type="InterPro" id="IPR030392">
    <property type="entry name" value="S74_ICA"/>
</dbReference>
<dbReference type="InterPro" id="IPR036388">
    <property type="entry name" value="WH-like_DNA-bd_sf"/>
</dbReference>
<dbReference type="Pfam" id="PF13884">
    <property type="entry name" value="Peptidase_S74"/>
    <property type="match status" value="1"/>
</dbReference>
<dbReference type="OrthoDB" id="1488700at2"/>
<protein>
    <recommendedName>
        <fullName evidence="2">Peptidase S74 domain-containing protein</fullName>
    </recommendedName>
</protein>
<feature type="signal peptide" evidence="1">
    <location>
        <begin position="1"/>
        <end position="21"/>
    </location>
</feature>
<sequence length="774" mass="79879">MNNFKSFFFLLFIFSVLSTNAQVGIGTTTPTAALDINSTNDGLLIPRVALTGTATVLPILTGTTSELVYNTATISDVTPGFYYLSTAIGPWVRLAAASASATTDWSVTGNTGIVDGTNYIGTAALTDVDVAFRRNNVASGKIGITNTSYGVGTLAANTSGTQSTAIGVNALASNQTASDNTAIGYNALQSNTTTGTHTAVGSGALESNTTGIENTGIGYRALSQNTSGGNNVAIGQETLATNSSGEHNTAVGHQSLQFNKSNRQTALGFQALQGDAVSALSAGADNTSVGYQSMQLATTGTGNSALGFHAGWFNSSGSNNVFLGRLAGSATTTGSNNVFLGNEAGSAEAGATSNKLYISNSATTPTTSLIYGDFTSSPKILRTNSQFQIGDPATTGYVFPTARGTNGQTLTTNGTGVLSWSSVAAPTSWDITGNTIASPLNFMGTINDFDVRFRRNNLSAGKIGSSSTAFGVGALSNDISTRNTAIGVNALTNSINLGTSNNVAVGWGALDATFDHVCSQNVAVGANALGSAGSGSNDSNNNVAIGFNSSQGLQSGNDNVSVGQGSLNNAVIVNNCTAVGKNALFSTTASDNTALGNLAGNAITTGTNNTAIGFNAQVAVATNSNQIRIGDGAISLATTQVAWSATSDRRLKSNIENSNLGLDFIKKLRPVSYFRTNDKDKKTEYGFIAQELELALTKAGDKNNGIISKDDAGMYAVRYNDFTSITIKAVQEQQEIIEQLKYTNTELLKTNAELLKSNLAILKRLEKLEKKKSE</sequence>
<reference evidence="3 4" key="1">
    <citation type="submission" date="2019-09" db="EMBL/GenBank/DDBJ databases">
        <title>Flavobacterium sp. nov., isolated from glacier ice.</title>
        <authorList>
            <person name="Liu Q."/>
        </authorList>
    </citation>
    <scope>NUCLEOTIDE SEQUENCE [LARGE SCALE GENOMIC DNA]</scope>
    <source>
        <strain evidence="3 4">NBRC 112527</strain>
    </source>
</reference>
<dbReference type="InterPro" id="IPR011049">
    <property type="entry name" value="Serralysin-like_metalloprot_C"/>
</dbReference>
<feature type="chain" id="PRO_5029702042" description="Peptidase S74 domain-containing protein" evidence="1">
    <location>
        <begin position="22"/>
        <end position="774"/>
    </location>
</feature>
<dbReference type="EMBL" id="WAEM01000009">
    <property type="protein sequence ID" value="KAB1154299.1"/>
    <property type="molecule type" value="Genomic_DNA"/>
</dbReference>
<evidence type="ECO:0000259" key="2">
    <source>
        <dbReference type="PROSITE" id="PS51688"/>
    </source>
</evidence>
<dbReference type="Gene3D" id="1.10.10.10">
    <property type="entry name" value="Winged helix-like DNA-binding domain superfamily/Winged helix DNA-binding domain"/>
    <property type="match status" value="1"/>
</dbReference>
<accession>A0A7J5AAV3</accession>
<feature type="domain" description="Peptidase S74" evidence="2">
    <location>
        <begin position="647"/>
        <end position="744"/>
    </location>
</feature>